<feature type="transmembrane region" description="Helical" evidence="7">
    <location>
        <begin position="254"/>
        <end position="280"/>
    </location>
</feature>
<evidence type="ECO:0000256" key="5">
    <source>
        <dbReference type="ARBA" id="ARBA00022989"/>
    </source>
</evidence>
<feature type="domain" description="ABC transmembrane type-1" evidence="8">
    <location>
        <begin position="109"/>
        <end position="323"/>
    </location>
</feature>
<sequence>MNVCRKDKIMSWKQAGVSFIRMAVLLVLVSMAAFFLVSVSPLDPLTTNVGQAALGSMSSEQIARLQEYWGVNTPPVTRYLAWAGDFLKGDMGISLLYRRPVAQVIGEKLANSLWIMAAAWILSGFIGFLMGIIAGAKKGKAADRIISSYALVTASTPAFWVALVLLVVFAVWLKLLPIGLSVPIGVEASAVTMKDRLIHGILPGAALAITGISNIALHTREKLAEVMESDYVLFARARGESEWSIIRRHGIRNILLPAMTLQFASVSEIFGGSVLVEQVFSYPGLGQAAVTAGLGGDVPLLMGITIISAAIVFLGNFTANLLYGTVDPRIRRSRG</sequence>
<feature type="transmembrane region" description="Helical" evidence="7">
    <location>
        <begin position="113"/>
        <end position="136"/>
    </location>
</feature>
<evidence type="ECO:0000313" key="9">
    <source>
        <dbReference type="EMBL" id="GEA35019.1"/>
    </source>
</evidence>
<dbReference type="InterPro" id="IPR035906">
    <property type="entry name" value="MetI-like_sf"/>
</dbReference>
<evidence type="ECO:0000256" key="7">
    <source>
        <dbReference type="RuleBase" id="RU363032"/>
    </source>
</evidence>
<dbReference type="AlphaFoldDB" id="A0A829VRW6"/>
<name>A0A829VRW6_9FIRM</name>
<dbReference type="Pfam" id="PF00528">
    <property type="entry name" value="BPD_transp_1"/>
    <property type="match status" value="1"/>
</dbReference>
<comment type="caution">
    <text evidence="9">The sequence shown here is derived from an EMBL/GenBank/DDBJ whole genome shotgun (WGS) entry which is preliminary data.</text>
</comment>
<keyword evidence="4 7" id="KW-0812">Transmembrane</keyword>
<dbReference type="Proteomes" id="UP000315200">
    <property type="component" value="Unassembled WGS sequence"/>
</dbReference>
<gene>
    <name evidence="9" type="ORF">Ccl03g_07320</name>
</gene>
<feature type="transmembrane region" description="Helical" evidence="7">
    <location>
        <begin position="300"/>
        <end position="323"/>
    </location>
</feature>
<dbReference type="InterPro" id="IPR000515">
    <property type="entry name" value="MetI-like"/>
</dbReference>
<evidence type="ECO:0000256" key="6">
    <source>
        <dbReference type="ARBA" id="ARBA00023136"/>
    </source>
</evidence>
<keyword evidence="6 7" id="KW-0472">Membrane</keyword>
<feature type="transmembrane region" description="Helical" evidence="7">
    <location>
        <begin position="197"/>
        <end position="217"/>
    </location>
</feature>
<dbReference type="GO" id="GO:0005886">
    <property type="term" value="C:plasma membrane"/>
    <property type="evidence" value="ECO:0007669"/>
    <property type="project" value="UniProtKB-SubCell"/>
</dbReference>
<dbReference type="GO" id="GO:0055085">
    <property type="term" value="P:transmembrane transport"/>
    <property type="evidence" value="ECO:0007669"/>
    <property type="project" value="InterPro"/>
</dbReference>
<evidence type="ECO:0000256" key="1">
    <source>
        <dbReference type="ARBA" id="ARBA00004651"/>
    </source>
</evidence>
<organism evidence="9 10">
    <name type="scientific">Enterocloster clostridioformis</name>
    <dbReference type="NCBI Taxonomy" id="1531"/>
    <lineage>
        <taxon>Bacteria</taxon>
        <taxon>Bacillati</taxon>
        <taxon>Bacillota</taxon>
        <taxon>Clostridia</taxon>
        <taxon>Lachnospirales</taxon>
        <taxon>Lachnospiraceae</taxon>
        <taxon>Enterocloster</taxon>
    </lineage>
</organism>
<proteinExistence type="inferred from homology"/>
<evidence type="ECO:0000313" key="10">
    <source>
        <dbReference type="Proteomes" id="UP000315200"/>
    </source>
</evidence>
<protein>
    <submittedName>
        <fullName evidence="9">ABC transporter permease</fullName>
    </submittedName>
</protein>
<dbReference type="CDD" id="cd06261">
    <property type="entry name" value="TM_PBP2"/>
    <property type="match status" value="1"/>
</dbReference>
<dbReference type="SUPFAM" id="SSF161098">
    <property type="entry name" value="MetI-like"/>
    <property type="match status" value="1"/>
</dbReference>
<keyword evidence="3" id="KW-1003">Cell membrane</keyword>
<dbReference type="PROSITE" id="PS50928">
    <property type="entry name" value="ABC_TM1"/>
    <property type="match status" value="1"/>
</dbReference>
<feature type="transmembrane region" description="Helical" evidence="7">
    <location>
        <begin position="148"/>
        <end position="173"/>
    </location>
</feature>
<reference evidence="9 10" key="1">
    <citation type="submission" date="2019-06" db="EMBL/GenBank/DDBJ databases">
        <title>Draft genome sequence of [Clostridium] clostridioforme NBRC 113352.</title>
        <authorList>
            <person name="Miura T."/>
            <person name="Furukawa M."/>
            <person name="Shimamura M."/>
            <person name="Ohyama Y."/>
            <person name="Yamazoe A."/>
            <person name="Kawasaki H."/>
        </authorList>
    </citation>
    <scope>NUCLEOTIDE SEQUENCE [LARGE SCALE GENOMIC DNA]</scope>
    <source>
        <strain evidence="9 10">NBRC 113352</strain>
    </source>
</reference>
<accession>A0A829VRW6</accession>
<comment type="similarity">
    <text evidence="7">Belongs to the binding-protein-dependent transport system permease family.</text>
</comment>
<dbReference type="EMBL" id="BJLB01000001">
    <property type="protein sequence ID" value="GEA35019.1"/>
    <property type="molecule type" value="Genomic_DNA"/>
</dbReference>
<feature type="transmembrane region" description="Helical" evidence="7">
    <location>
        <begin position="20"/>
        <end position="39"/>
    </location>
</feature>
<dbReference type="PANTHER" id="PTHR43163">
    <property type="entry name" value="DIPEPTIDE TRANSPORT SYSTEM PERMEASE PROTEIN DPPB-RELATED"/>
    <property type="match status" value="1"/>
</dbReference>
<keyword evidence="2 7" id="KW-0813">Transport</keyword>
<evidence type="ECO:0000256" key="4">
    <source>
        <dbReference type="ARBA" id="ARBA00022692"/>
    </source>
</evidence>
<comment type="subcellular location">
    <subcellularLocation>
        <location evidence="1 7">Cell membrane</location>
        <topology evidence="1 7">Multi-pass membrane protein</topology>
    </subcellularLocation>
</comment>
<evidence type="ECO:0000259" key="8">
    <source>
        <dbReference type="PROSITE" id="PS50928"/>
    </source>
</evidence>
<dbReference type="PANTHER" id="PTHR43163:SF9">
    <property type="entry name" value="ABC TRANSPORTER PERMEASE PROTEIN"/>
    <property type="match status" value="1"/>
</dbReference>
<evidence type="ECO:0000256" key="2">
    <source>
        <dbReference type="ARBA" id="ARBA00022448"/>
    </source>
</evidence>
<keyword evidence="5 7" id="KW-1133">Transmembrane helix</keyword>
<dbReference type="Gene3D" id="1.10.3720.10">
    <property type="entry name" value="MetI-like"/>
    <property type="match status" value="1"/>
</dbReference>
<evidence type="ECO:0000256" key="3">
    <source>
        <dbReference type="ARBA" id="ARBA00022475"/>
    </source>
</evidence>